<evidence type="ECO:0000313" key="7">
    <source>
        <dbReference type="EMBL" id="RBQ20170.1"/>
    </source>
</evidence>
<gene>
    <name evidence="7" type="ORF">DP939_10145</name>
</gene>
<name>A0A366M336_9ACTN</name>
<comment type="catalytic activity">
    <reaction evidence="1">
        <text>ATP + protein L-histidine = ADP + protein N-phospho-L-histidine.</text>
        <dbReference type="EC" id="2.7.13.3"/>
    </reaction>
</comment>
<keyword evidence="4" id="KW-0418">Kinase</keyword>
<dbReference type="InterPro" id="IPR003594">
    <property type="entry name" value="HATPase_dom"/>
</dbReference>
<dbReference type="Pfam" id="PF02518">
    <property type="entry name" value="HATPase_c"/>
    <property type="match status" value="1"/>
</dbReference>
<protein>
    <recommendedName>
        <fullName evidence="2">histidine kinase</fullName>
        <ecNumber evidence="2">2.7.13.3</ecNumber>
    </recommendedName>
</protein>
<dbReference type="EMBL" id="QMEY01000003">
    <property type="protein sequence ID" value="RBQ20170.1"/>
    <property type="molecule type" value="Genomic_DNA"/>
</dbReference>
<dbReference type="InterPro" id="IPR050482">
    <property type="entry name" value="Sensor_HK_TwoCompSys"/>
</dbReference>
<evidence type="ECO:0000256" key="4">
    <source>
        <dbReference type="ARBA" id="ARBA00022777"/>
    </source>
</evidence>
<keyword evidence="3" id="KW-0808">Transferase</keyword>
<feature type="domain" description="Histidine kinase/HSP90-like ATPase" evidence="6">
    <location>
        <begin position="50"/>
        <end position="134"/>
    </location>
</feature>
<dbReference type="InterPro" id="IPR036890">
    <property type="entry name" value="HATPase_C_sf"/>
</dbReference>
<keyword evidence="5" id="KW-0902">Two-component regulatory system</keyword>
<dbReference type="PANTHER" id="PTHR24421">
    <property type="entry name" value="NITRATE/NITRITE SENSOR PROTEIN NARX-RELATED"/>
    <property type="match status" value="1"/>
</dbReference>
<keyword evidence="8" id="KW-1185">Reference proteome</keyword>
<dbReference type="PANTHER" id="PTHR24421:SF10">
    <property type="entry name" value="NITRATE_NITRITE SENSOR PROTEIN NARQ"/>
    <property type="match status" value="1"/>
</dbReference>
<dbReference type="CDD" id="cd16917">
    <property type="entry name" value="HATPase_UhpB-NarQ-NarX-like"/>
    <property type="match status" value="1"/>
</dbReference>
<dbReference type="AlphaFoldDB" id="A0A366M336"/>
<comment type="caution">
    <text evidence="7">The sequence shown here is derived from an EMBL/GenBank/DDBJ whole genome shotgun (WGS) entry which is preliminary data.</text>
</comment>
<evidence type="ECO:0000313" key="8">
    <source>
        <dbReference type="Proteomes" id="UP000253303"/>
    </source>
</evidence>
<sequence>MAVTEETRMRGGQGLAEALEDHLDRWSRRTGIAVETWALPQGDVEPDVSRGVMAAFGEALANVERHSRARTVSVAVTLGASGLRMTVSDDGVGFYGTATGRGAALMRAAFAELGGVLTVHGVPGEGTTVTGVIPRR</sequence>
<organism evidence="7 8">
    <name type="scientific">Spongiactinospora rosea</name>
    <dbReference type="NCBI Taxonomy" id="2248750"/>
    <lineage>
        <taxon>Bacteria</taxon>
        <taxon>Bacillati</taxon>
        <taxon>Actinomycetota</taxon>
        <taxon>Actinomycetes</taxon>
        <taxon>Streptosporangiales</taxon>
        <taxon>Streptosporangiaceae</taxon>
        <taxon>Spongiactinospora</taxon>
    </lineage>
</organism>
<dbReference type="Gene3D" id="3.30.565.10">
    <property type="entry name" value="Histidine kinase-like ATPase, C-terminal domain"/>
    <property type="match status" value="1"/>
</dbReference>
<dbReference type="GO" id="GO:0000160">
    <property type="term" value="P:phosphorelay signal transduction system"/>
    <property type="evidence" value="ECO:0007669"/>
    <property type="project" value="UniProtKB-KW"/>
</dbReference>
<evidence type="ECO:0000256" key="1">
    <source>
        <dbReference type="ARBA" id="ARBA00000085"/>
    </source>
</evidence>
<proteinExistence type="predicted"/>
<evidence type="ECO:0000259" key="6">
    <source>
        <dbReference type="Pfam" id="PF02518"/>
    </source>
</evidence>
<dbReference type="EC" id="2.7.13.3" evidence="2"/>
<evidence type="ECO:0000256" key="3">
    <source>
        <dbReference type="ARBA" id="ARBA00022679"/>
    </source>
</evidence>
<accession>A0A366M336</accession>
<evidence type="ECO:0000256" key="2">
    <source>
        <dbReference type="ARBA" id="ARBA00012438"/>
    </source>
</evidence>
<reference evidence="7 8" key="1">
    <citation type="submission" date="2018-06" db="EMBL/GenBank/DDBJ databases">
        <title>Sphaerisporangium craniellae sp. nov., isolated from a marine sponge in the South China Sea.</title>
        <authorList>
            <person name="Li L."/>
        </authorList>
    </citation>
    <scope>NUCLEOTIDE SEQUENCE [LARGE SCALE GENOMIC DNA]</scope>
    <source>
        <strain evidence="7 8">LHW63015</strain>
    </source>
</reference>
<evidence type="ECO:0000256" key="5">
    <source>
        <dbReference type="ARBA" id="ARBA00023012"/>
    </source>
</evidence>
<dbReference type="GO" id="GO:0004673">
    <property type="term" value="F:protein histidine kinase activity"/>
    <property type="evidence" value="ECO:0007669"/>
    <property type="project" value="UniProtKB-EC"/>
</dbReference>
<dbReference type="Proteomes" id="UP000253303">
    <property type="component" value="Unassembled WGS sequence"/>
</dbReference>
<dbReference type="SUPFAM" id="SSF55874">
    <property type="entry name" value="ATPase domain of HSP90 chaperone/DNA topoisomerase II/histidine kinase"/>
    <property type="match status" value="1"/>
</dbReference>